<comment type="similarity">
    <text evidence="1">Belongs to the LysR transcriptional regulatory family.</text>
</comment>
<dbReference type="PROSITE" id="PS50931">
    <property type="entry name" value="HTH_LYSR"/>
    <property type="match status" value="1"/>
</dbReference>
<evidence type="ECO:0000256" key="4">
    <source>
        <dbReference type="ARBA" id="ARBA00023159"/>
    </source>
</evidence>
<evidence type="ECO:0000259" key="6">
    <source>
        <dbReference type="PROSITE" id="PS50931"/>
    </source>
</evidence>
<dbReference type="PANTHER" id="PTHR30293:SF0">
    <property type="entry name" value="NITROGEN ASSIMILATION REGULATORY PROTEIN NAC"/>
    <property type="match status" value="1"/>
</dbReference>
<evidence type="ECO:0000256" key="5">
    <source>
        <dbReference type="ARBA" id="ARBA00023163"/>
    </source>
</evidence>
<keyword evidence="8" id="KW-1185">Reference proteome</keyword>
<evidence type="ECO:0000256" key="1">
    <source>
        <dbReference type="ARBA" id="ARBA00009437"/>
    </source>
</evidence>
<dbReference type="InterPro" id="IPR036388">
    <property type="entry name" value="WH-like_DNA-bd_sf"/>
</dbReference>
<dbReference type="SUPFAM" id="SSF46785">
    <property type="entry name" value="Winged helix' DNA-binding domain"/>
    <property type="match status" value="1"/>
</dbReference>
<dbReference type="InterPro" id="IPR005119">
    <property type="entry name" value="LysR_subst-bd"/>
</dbReference>
<dbReference type="GO" id="GO:0003700">
    <property type="term" value="F:DNA-binding transcription factor activity"/>
    <property type="evidence" value="ECO:0007669"/>
    <property type="project" value="InterPro"/>
</dbReference>
<dbReference type="GO" id="GO:0003677">
    <property type="term" value="F:DNA binding"/>
    <property type="evidence" value="ECO:0007669"/>
    <property type="project" value="UniProtKB-KW"/>
</dbReference>
<protein>
    <submittedName>
        <fullName evidence="7">LysR family transcriptional regulator</fullName>
    </submittedName>
</protein>
<comment type="caution">
    <text evidence="7">The sequence shown here is derived from an EMBL/GenBank/DDBJ whole genome shotgun (WGS) entry which is preliminary data.</text>
</comment>
<keyword evidence="2" id="KW-0805">Transcription regulation</keyword>
<dbReference type="FunFam" id="1.10.10.10:FF:000001">
    <property type="entry name" value="LysR family transcriptional regulator"/>
    <property type="match status" value="1"/>
</dbReference>
<dbReference type="Proteomes" id="UP000637002">
    <property type="component" value="Unassembled WGS sequence"/>
</dbReference>
<evidence type="ECO:0000313" key="7">
    <source>
        <dbReference type="EMBL" id="GGC76660.1"/>
    </source>
</evidence>
<gene>
    <name evidence="7" type="ORF">GCM10010994_38720</name>
</gene>
<dbReference type="GO" id="GO:2000142">
    <property type="term" value="P:regulation of DNA-templated transcription initiation"/>
    <property type="evidence" value="ECO:0007669"/>
    <property type="project" value="TreeGrafter"/>
</dbReference>
<dbReference type="SUPFAM" id="SSF53850">
    <property type="entry name" value="Periplasmic binding protein-like II"/>
    <property type="match status" value="1"/>
</dbReference>
<dbReference type="RefSeq" id="WP_188610823.1">
    <property type="nucleotide sequence ID" value="NZ_BMGG01000007.1"/>
</dbReference>
<reference evidence="7" key="2">
    <citation type="submission" date="2020-09" db="EMBL/GenBank/DDBJ databases">
        <authorList>
            <person name="Sun Q."/>
            <person name="Zhou Y."/>
        </authorList>
    </citation>
    <scope>NUCLEOTIDE SEQUENCE</scope>
    <source>
        <strain evidence="7">CGMCC 1.12919</strain>
    </source>
</reference>
<evidence type="ECO:0000313" key="8">
    <source>
        <dbReference type="Proteomes" id="UP000637002"/>
    </source>
</evidence>
<dbReference type="PANTHER" id="PTHR30293">
    <property type="entry name" value="TRANSCRIPTIONAL REGULATORY PROTEIN NAC-RELATED"/>
    <property type="match status" value="1"/>
</dbReference>
<keyword evidence="3" id="KW-0238">DNA-binding</keyword>
<dbReference type="Pfam" id="PF03466">
    <property type="entry name" value="LysR_substrate"/>
    <property type="match status" value="1"/>
</dbReference>
<evidence type="ECO:0000256" key="3">
    <source>
        <dbReference type="ARBA" id="ARBA00023125"/>
    </source>
</evidence>
<proteinExistence type="inferred from homology"/>
<evidence type="ECO:0000256" key="2">
    <source>
        <dbReference type="ARBA" id="ARBA00023015"/>
    </source>
</evidence>
<dbReference type="InterPro" id="IPR036390">
    <property type="entry name" value="WH_DNA-bd_sf"/>
</dbReference>
<dbReference type="InterPro" id="IPR000847">
    <property type="entry name" value="LysR_HTH_N"/>
</dbReference>
<dbReference type="AlphaFoldDB" id="A0A916UKN1"/>
<organism evidence="7 8">
    <name type="scientific">Chelatococcus reniformis</name>
    <dbReference type="NCBI Taxonomy" id="1494448"/>
    <lineage>
        <taxon>Bacteria</taxon>
        <taxon>Pseudomonadati</taxon>
        <taxon>Pseudomonadota</taxon>
        <taxon>Alphaproteobacteria</taxon>
        <taxon>Hyphomicrobiales</taxon>
        <taxon>Chelatococcaceae</taxon>
        <taxon>Chelatococcus</taxon>
    </lineage>
</organism>
<dbReference type="PRINTS" id="PR00039">
    <property type="entry name" value="HTHLYSR"/>
</dbReference>
<keyword evidence="5" id="KW-0804">Transcription</keyword>
<dbReference type="Pfam" id="PF00126">
    <property type="entry name" value="HTH_1"/>
    <property type="match status" value="1"/>
</dbReference>
<keyword evidence="4" id="KW-0010">Activator</keyword>
<dbReference type="EMBL" id="BMGG01000007">
    <property type="protein sequence ID" value="GGC76660.1"/>
    <property type="molecule type" value="Genomic_DNA"/>
</dbReference>
<feature type="domain" description="HTH lysR-type" evidence="6">
    <location>
        <begin position="1"/>
        <end position="58"/>
    </location>
</feature>
<sequence>MDFRRVRYFVHVADLRNMTRAAAVLGISQPALSRQMQLLEAELGTKLFHRHGHGVVLTANGALFLDRCAHLLNQFEDVRSLFQNRPGRSQITGAVGIGMPVPVIRMFADPFVARFSEAYPGISLRMAEGFSALLHEWLLSGSMDLAMLYGVRPSKVLIQEKLLAEDLFLMSAPDEPFARPHGRTYLREIGETPMILPHRPHVLRDLVDQCGMEPSSVIEVDALTLMVELASAGKGVTLLPIHAVDHLARGKIAATPLADKGMSWDVTLCYSSLRPLSEAAQETYRAVRAEVHRLVEDGRWIARLAAAGSTI</sequence>
<name>A0A916UKN1_9HYPH</name>
<reference evidence="7" key="1">
    <citation type="journal article" date="2014" name="Int. J. Syst. Evol. Microbiol.">
        <title>Complete genome sequence of Corynebacterium casei LMG S-19264T (=DSM 44701T), isolated from a smear-ripened cheese.</title>
        <authorList>
            <consortium name="US DOE Joint Genome Institute (JGI-PGF)"/>
            <person name="Walter F."/>
            <person name="Albersmeier A."/>
            <person name="Kalinowski J."/>
            <person name="Ruckert C."/>
        </authorList>
    </citation>
    <scope>NUCLEOTIDE SEQUENCE</scope>
    <source>
        <strain evidence="7">CGMCC 1.12919</strain>
    </source>
</reference>
<accession>A0A916UKN1</accession>
<dbReference type="Gene3D" id="1.10.10.10">
    <property type="entry name" value="Winged helix-like DNA-binding domain superfamily/Winged helix DNA-binding domain"/>
    <property type="match status" value="1"/>
</dbReference>
<dbReference type="Gene3D" id="3.40.190.290">
    <property type="match status" value="1"/>
</dbReference>